<proteinExistence type="predicted"/>
<dbReference type="Proteomes" id="UP000315525">
    <property type="component" value="Unassembled WGS sequence"/>
</dbReference>
<dbReference type="EMBL" id="SOJN01000064">
    <property type="protein sequence ID" value="TET46163.1"/>
    <property type="molecule type" value="Genomic_DNA"/>
</dbReference>
<reference evidence="1 2" key="1">
    <citation type="submission" date="2019-03" db="EMBL/GenBank/DDBJ databases">
        <title>Metabolic potential of uncultured bacteria and archaea associated with petroleum seepage in deep-sea sediments.</title>
        <authorList>
            <person name="Dong X."/>
            <person name="Hubert C."/>
        </authorList>
    </citation>
    <scope>NUCLEOTIDE SEQUENCE [LARGE SCALE GENOMIC DNA]</scope>
    <source>
        <strain evidence="1">E44_bin18</strain>
    </source>
</reference>
<sequence>MIEGSNILARGTLLGAFVVLLLFCMSVLASRASALSESERIGMEFRVGYSYQTLEDVGSGPGYGVRVLFVSPHKFSGYIGGQIYTSHGEPLGEVHEPGWSLIDAESTVYIMPAVIGATYVVHSNRKNLYFGGGPAWVTIHERTRARFVSGDWVMTEWTNNGASGPGVHISLGARYLFSSRFSAFLEIEGLTSWIDYGREKKMNPRSVTLFTGIRF</sequence>
<gene>
    <name evidence="1" type="ORF">E3J62_05145</name>
</gene>
<dbReference type="AlphaFoldDB" id="A0A523UUD2"/>
<evidence type="ECO:0000313" key="1">
    <source>
        <dbReference type="EMBL" id="TET46163.1"/>
    </source>
</evidence>
<organism evidence="1 2">
    <name type="scientific">candidate division TA06 bacterium</name>
    <dbReference type="NCBI Taxonomy" id="2250710"/>
    <lineage>
        <taxon>Bacteria</taxon>
        <taxon>Bacteria division TA06</taxon>
    </lineage>
</organism>
<comment type="caution">
    <text evidence="1">The sequence shown here is derived from an EMBL/GenBank/DDBJ whole genome shotgun (WGS) entry which is preliminary data.</text>
</comment>
<evidence type="ECO:0000313" key="2">
    <source>
        <dbReference type="Proteomes" id="UP000315525"/>
    </source>
</evidence>
<name>A0A523UUD2_UNCT6</name>
<accession>A0A523UUD2</accession>
<protein>
    <submittedName>
        <fullName evidence="1">Uncharacterized protein</fullName>
    </submittedName>
</protein>